<dbReference type="EMBL" id="MU853957">
    <property type="protein sequence ID" value="KAK3934834.1"/>
    <property type="molecule type" value="Genomic_DNA"/>
</dbReference>
<gene>
    <name evidence="2" type="ORF">QBC46DRAFT_398832</name>
</gene>
<sequence length="289" mass="32427">MMMTTIMTFTKDELDAAATKHQSLLAIIASTDAAAPGDLNTQNEHMADLESQLASTQGRVSELERQLPERAKAYEHWHSGAGTVKSLAYTVVGRGADFEKRAQEAEGAYLDLLQDLSGSRKRIAQLRRETTEAVGRQKELEDAVAGRDKARQDLDELYDRFLARAPEDESSSLCPLIQQQQKVYDETDTTEKVIGLLGDVTQNAVPRARERLARAFRLASRENWHGGPDFDTETITLLARMLDQAEYSFTEVRMKTLQARQEQQQGEGLDLPDVHIPARNLRGDYIYDS</sequence>
<dbReference type="AlphaFoldDB" id="A0AAN6RZG7"/>
<keyword evidence="1" id="KW-0175">Coiled coil</keyword>
<feature type="coiled-coil region" evidence="1">
    <location>
        <begin position="109"/>
        <end position="160"/>
    </location>
</feature>
<keyword evidence="3" id="KW-1185">Reference proteome</keyword>
<comment type="caution">
    <text evidence="2">The sequence shown here is derived from an EMBL/GenBank/DDBJ whole genome shotgun (WGS) entry which is preliminary data.</text>
</comment>
<evidence type="ECO:0000256" key="1">
    <source>
        <dbReference type="SAM" id="Coils"/>
    </source>
</evidence>
<proteinExistence type="predicted"/>
<dbReference type="Proteomes" id="UP001303473">
    <property type="component" value="Unassembled WGS sequence"/>
</dbReference>
<evidence type="ECO:0000313" key="2">
    <source>
        <dbReference type="EMBL" id="KAK3934834.1"/>
    </source>
</evidence>
<reference evidence="3" key="1">
    <citation type="journal article" date="2023" name="Mol. Phylogenet. Evol.">
        <title>Genome-scale phylogeny and comparative genomics of the fungal order Sordariales.</title>
        <authorList>
            <person name="Hensen N."/>
            <person name="Bonometti L."/>
            <person name="Westerberg I."/>
            <person name="Brannstrom I.O."/>
            <person name="Guillou S."/>
            <person name="Cros-Aarteil S."/>
            <person name="Calhoun S."/>
            <person name="Haridas S."/>
            <person name="Kuo A."/>
            <person name="Mondo S."/>
            <person name="Pangilinan J."/>
            <person name="Riley R."/>
            <person name="LaButti K."/>
            <person name="Andreopoulos B."/>
            <person name="Lipzen A."/>
            <person name="Chen C."/>
            <person name="Yan M."/>
            <person name="Daum C."/>
            <person name="Ng V."/>
            <person name="Clum A."/>
            <person name="Steindorff A."/>
            <person name="Ohm R.A."/>
            <person name="Martin F."/>
            <person name="Silar P."/>
            <person name="Natvig D.O."/>
            <person name="Lalanne C."/>
            <person name="Gautier V."/>
            <person name="Ament-Velasquez S.L."/>
            <person name="Kruys A."/>
            <person name="Hutchinson M.I."/>
            <person name="Powell A.J."/>
            <person name="Barry K."/>
            <person name="Miller A.N."/>
            <person name="Grigoriev I.V."/>
            <person name="Debuchy R."/>
            <person name="Gladieux P."/>
            <person name="Hiltunen Thoren M."/>
            <person name="Johannesson H."/>
        </authorList>
    </citation>
    <scope>NUCLEOTIDE SEQUENCE [LARGE SCALE GENOMIC DNA]</scope>
    <source>
        <strain evidence="3">CBS 340.73</strain>
    </source>
</reference>
<evidence type="ECO:0000313" key="3">
    <source>
        <dbReference type="Proteomes" id="UP001303473"/>
    </source>
</evidence>
<name>A0AAN6RZG7_9PEZI</name>
<feature type="coiled-coil region" evidence="1">
    <location>
        <begin position="39"/>
        <end position="66"/>
    </location>
</feature>
<protein>
    <submittedName>
        <fullName evidence="2">Uncharacterized protein</fullName>
    </submittedName>
</protein>
<accession>A0AAN6RZG7</accession>
<organism evidence="2 3">
    <name type="scientific">Diplogelasinospora grovesii</name>
    <dbReference type="NCBI Taxonomy" id="303347"/>
    <lineage>
        <taxon>Eukaryota</taxon>
        <taxon>Fungi</taxon>
        <taxon>Dikarya</taxon>
        <taxon>Ascomycota</taxon>
        <taxon>Pezizomycotina</taxon>
        <taxon>Sordariomycetes</taxon>
        <taxon>Sordariomycetidae</taxon>
        <taxon>Sordariales</taxon>
        <taxon>Diplogelasinosporaceae</taxon>
        <taxon>Diplogelasinospora</taxon>
    </lineage>
</organism>